<feature type="domain" description="RNase H type-1" evidence="2">
    <location>
        <begin position="54"/>
        <end position="134"/>
    </location>
</feature>
<dbReference type="SUPFAM" id="SSF53098">
    <property type="entry name" value="Ribonuclease H-like"/>
    <property type="match status" value="1"/>
</dbReference>
<dbReference type="InterPro" id="IPR044730">
    <property type="entry name" value="RNase_H-like_dom_plant"/>
</dbReference>
<sequence length="139" mass="15437">MKELKTFNDTEVERSSPNQLQLGPPPGFLNVNIGTHPFPHNHPLGEGQEIIILTDGSWQKHSGNAGMAWVTTTDEITYADGGGNFTRTSSTLHAELLACLGGIRWAKELGYERITVYADLAIIIHLLNKRRRLRFQLSG</sequence>
<dbReference type="Proteomes" id="UP000596660">
    <property type="component" value="Unplaced"/>
</dbReference>
<evidence type="ECO:0000259" key="2">
    <source>
        <dbReference type="Pfam" id="PF13456"/>
    </source>
</evidence>
<dbReference type="Gene3D" id="3.30.420.10">
    <property type="entry name" value="Ribonuclease H-like superfamily/Ribonuclease H"/>
    <property type="match status" value="1"/>
</dbReference>
<dbReference type="InterPro" id="IPR002156">
    <property type="entry name" value="RNaseH_domain"/>
</dbReference>
<reference evidence="3" key="2">
    <citation type="submission" date="2021-03" db="UniProtKB">
        <authorList>
            <consortium name="EnsemblPlants"/>
        </authorList>
    </citation>
    <scope>IDENTIFICATION</scope>
</reference>
<name>A0A803L9U7_CHEQI</name>
<dbReference type="Pfam" id="PF13456">
    <property type="entry name" value="RVT_3"/>
    <property type="match status" value="1"/>
</dbReference>
<dbReference type="Gramene" id="AUR62008636-RA">
    <property type="protein sequence ID" value="AUR62008636-RA:cds"/>
    <property type="gene ID" value="AUR62008636"/>
</dbReference>
<dbReference type="GO" id="GO:0003676">
    <property type="term" value="F:nucleic acid binding"/>
    <property type="evidence" value="ECO:0007669"/>
    <property type="project" value="InterPro"/>
</dbReference>
<evidence type="ECO:0000313" key="3">
    <source>
        <dbReference type="EnsemblPlants" id="AUR62008636-RA:cds"/>
    </source>
</evidence>
<dbReference type="EnsemblPlants" id="AUR62008636-RA">
    <property type="protein sequence ID" value="AUR62008636-RA:cds"/>
    <property type="gene ID" value="AUR62008636"/>
</dbReference>
<dbReference type="AlphaFoldDB" id="A0A803L9U7"/>
<dbReference type="InterPro" id="IPR036397">
    <property type="entry name" value="RNaseH_sf"/>
</dbReference>
<feature type="region of interest" description="Disordered" evidence="1">
    <location>
        <begin position="1"/>
        <end position="24"/>
    </location>
</feature>
<evidence type="ECO:0000256" key="1">
    <source>
        <dbReference type="SAM" id="MobiDB-lite"/>
    </source>
</evidence>
<keyword evidence="4" id="KW-1185">Reference proteome</keyword>
<protein>
    <recommendedName>
        <fullName evidence="2">RNase H type-1 domain-containing protein</fullName>
    </recommendedName>
</protein>
<accession>A0A803L9U7</accession>
<evidence type="ECO:0000313" key="4">
    <source>
        <dbReference type="Proteomes" id="UP000596660"/>
    </source>
</evidence>
<dbReference type="InterPro" id="IPR012337">
    <property type="entry name" value="RNaseH-like_sf"/>
</dbReference>
<dbReference type="GO" id="GO:0004523">
    <property type="term" value="F:RNA-DNA hybrid ribonuclease activity"/>
    <property type="evidence" value="ECO:0007669"/>
    <property type="project" value="InterPro"/>
</dbReference>
<proteinExistence type="predicted"/>
<feature type="compositionally biased region" description="Basic and acidic residues" evidence="1">
    <location>
        <begin position="1"/>
        <end position="14"/>
    </location>
</feature>
<dbReference type="CDD" id="cd06222">
    <property type="entry name" value="RNase_H_like"/>
    <property type="match status" value="1"/>
</dbReference>
<organism evidence="3 4">
    <name type="scientific">Chenopodium quinoa</name>
    <name type="common">Quinoa</name>
    <dbReference type="NCBI Taxonomy" id="63459"/>
    <lineage>
        <taxon>Eukaryota</taxon>
        <taxon>Viridiplantae</taxon>
        <taxon>Streptophyta</taxon>
        <taxon>Embryophyta</taxon>
        <taxon>Tracheophyta</taxon>
        <taxon>Spermatophyta</taxon>
        <taxon>Magnoliopsida</taxon>
        <taxon>eudicotyledons</taxon>
        <taxon>Gunneridae</taxon>
        <taxon>Pentapetalae</taxon>
        <taxon>Caryophyllales</taxon>
        <taxon>Chenopodiaceae</taxon>
        <taxon>Chenopodioideae</taxon>
        <taxon>Atripliceae</taxon>
        <taxon>Chenopodium</taxon>
    </lineage>
</organism>
<reference evidence="3" key="1">
    <citation type="journal article" date="2017" name="Nature">
        <title>The genome of Chenopodium quinoa.</title>
        <authorList>
            <person name="Jarvis D.E."/>
            <person name="Ho Y.S."/>
            <person name="Lightfoot D.J."/>
            <person name="Schmoeckel S.M."/>
            <person name="Li B."/>
            <person name="Borm T.J.A."/>
            <person name="Ohyanagi H."/>
            <person name="Mineta K."/>
            <person name="Michell C.T."/>
            <person name="Saber N."/>
            <person name="Kharbatia N.M."/>
            <person name="Rupper R.R."/>
            <person name="Sharp A.R."/>
            <person name="Dally N."/>
            <person name="Boughton B.A."/>
            <person name="Woo Y.H."/>
            <person name="Gao G."/>
            <person name="Schijlen E.G.W.M."/>
            <person name="Guo X."/>
            <person name="Momin A.A."/>
            <person name="Negrao S."/>
            <person name="Al-Babili S."/>
            <person name="Gehring C."/>
            <person name="Roessner U."/>
            <person name="Jung C."/>
            <person name="Murphy K."/>
            <person name="Arold S.T."/>
            <person name="Gojobori T."/>
            <person name="van der Linden C.G."/>
            <person name="van Loo E.N."/>
            <person name="Jellen E.N."/>
            <person name="Maughan P.J."/>
            <person name="Tester M."/>
        </authorList>
    </citation>
    <scope>NUCLEOTIDE SEQUENCE [LARGE SCALE GENOMIC DNA]</scope>
    <source>
        <strain evidence="3">cv. PI 614886</strain>
    </source>
</reference>